<evidence type="ECO:0000256" key="2">
    <source>
        <dbReference type="ARBA" id="ARBA00022729"/>
    </source>
</evidence>
<feature type="domain" description="AB hydrolase-1" evidence="9">
    <location>
        <begin position="79"/>
        <end position="356"/>
    </location>
</feature>
<evidence type="ECO:0000259" key="9">
    <source>
        <dbReference type="Pfam" id="PF00561"/>
    </source>
</evidence>
<dbReference type="GO" id="GO:0016298">
    <property type="term" value="F:lipase activity"/>
    <property type="evidence" value="ECO:0000318"/>
    <property type="project" value="GO_Central"/>
</dbReference>
<dbReference type="GO" id="GO:0006629">
    <property type="term" value="P:lipid metabolic process"/>
    <property type="evidence" value="ECO:0000318"/>
    <property type="project" value="GO_Central"/>
</dbReference>
<dbReference type="Pfam" id="PF00561">
    <property type="entry name" value="Abhydrolase_1"/>
    <property type="match status" value="1"/>
</dbReference>
<proteinExistence type="inferred from homology"/>
<sequence length="375" mass="43338">MRLLVAVLFLTQAAANSDDVTMMCPKSINPETFMNVSQMICYRMYPSEEYEILTRDGYYVRLNRIPHGREYPRNTGPRPVMFLQHGIFGEGSNWVENLANNSLGFILADSGYDVWLGNSRGTLCSRRHQHLSPDQTEFWDFSFHEMAIYDLPAMINFVLQKTGQKQLYYVGYSQGATIVTMKHVKSPVLKMSFLLNEKPDMLQILLGKTDASLRMRKLWRFLPNLCSHSLLHKPCANLLFLLGGFNEKNLNMSRLDVYTAHYPDGTSVKNIIHWAQVKTSGEFKAFDYGSKNQAVYHQEKPPYYQLEKMPVPTAVWSGGKDWVADQRDVLLLLPRISRLISYVHIIDWNHWDFIWGLDGPGRLYSSIMAMVKRFQ</sequence>
<feature type="signal peptide" evidence="8">
    <location>
        <begin position="1"/>
        <end position="15"/>
    </location>
</feature>
<feature type="active site" description="Charge relay system" evidence="7">
    <location>
        <position position="321"/>
    </location>
</feature>
<dbReference type="InterPro" id="IPR025483">
    <property type="entry name" value="Lipase_euk"/>
</dbReference>
<feature type="active site" description="Charge relay system" evidence="7">
    <location>
        <position position="350"/>
    </location>
</feature>
<evidence type="ECO:0000313" key="11">
    <source>
        <dbReference type="Proteomes" id="UP000000539"/>
    </source>
</evidence>
<reference evidence="10" key="2">
    <citation type="submission" date="2025-08" db="UniProtKB">
        <authorList>
            <consortium name="Ensembl"/>
        </authorList>
    </citation>
    <scope>IDENTIFICATION</scope>
    <source>
        <strain evidence="10">broiler</strain>
    </source>
</reference>
<dbReference type="PANTHER" id="PTHR11005">
    <property type="entry name" value="LYSOSOMAL ACID LIPASE-RELATED"/>
    <property type="match status" value="1"/>
</dbReference>
<dbReference type="Proteomes" id="UP000000539">
    <property type="component" value="Chromosome 6"/>
</dbReference>
<keyword evidence="5" id="KW-0325">Glycoprotein</keyword>
<feature type="chain" id="PRO_5036473257" description="Lipase" evidence="8">
    <location>
        <begin position="16"/>
        <end position="375"/>
    </location>
</feature>
<accession>A0A8V0ZWI1</accession>
<dbReference type="GeneTree" id="ENSGT00940000167438"/>
<keyword evidence="6" id="KW-0378">Hydrolase</keyword>
<reference evidence="10" key="3">
    <citation type="submission" date="2025-09" db="UniProtKB">
        <authorList>
            <consortium name="Ensembl"/>
        </authorList>
    </citation>
    <scope>IDENTIFICATION</scope>
    <source>
        <strain evidence="10">broiler</strain>
    </source>
</reference>
<evidence type="ECO:0000256" key="1">
    <source>
        <dbReference type="ARBA" id="ARBA00010701"/>
    </source>
</evidence>
<dbReference type="AlphaFoldDB" id="A0A8V0ZWI1"/>
<evidence type="ECO:0000256" key="5">
    <source>
        <dbReference type="ARBA" id="ARBA00023180"/>
    </source>
</evidence>
<dbReference type="SUPFAM" id="SSF53474">
    <property type="entry name" value="alpha/beta-Hydrolases"/>
    <property type="match status" value="1"/>
</dbReference>
<dbReference type="InterPro" id="IPR029058">
    <property type="entry name" value="AB_hydrolase_fold"/>
</dbReference>
<evidence type="ECO:0000256" key="6">
    <source>
        <dbReference type="PIRNR" id="PIRNR000862"/>
    </source>
</evidence>
<dbReference type="OrthoDB" id="9974421at2759"/>
<evidence type="ECO:0000256" key="8">
    <source>
        <dbReference type="SAM" id="SignalP"/>
    </source>
</evidence>
<keyword evidence="4" id="KW-0443">Lipid metabolism</keyword>
<evidence type="ECO:0000256" key="7">
    <source>
        <dbReference type="PIRSR" id="PIRSR000862-1"/>
    </source>
</evidence>
<reference evidence="10" key="1">
    <citation type="submission" date="2020-11" db="EMBL/GenBank/DDBJ databases">
        <title>Gallus gallus (Chicken) genome, bGalGal1, GRCg7b, maternal haplotype autosomes + Z &amp; W.</title>
        <authorList>
            <person name="Warren W."/>
            <person name="Formenti G."/>
            <person name="Fedrigo O."/>
            <person name="Haase B."/>
            <person name="Mountcastle J."/>
            <person name="Balacco J."/>
            <person name="Tracey A."/>
            <person name="Schneider V."/>
            <person name="Okimoto R."/>
            <person name="Cheng H."/>
            <person name="Hawken R."/>
            <person name="Howe K."/>
            <person name="Jarvis E.D."/>
        </authorList>
    </citation>
    <scope>NUCLEOTIDE SEQUENCE [LARGE SCALE GENOMIC DNA]</scope>
    <source>
        <strain evidence="10">Broiler</strain>
    </source>
</reference>
<dbReference type="FunCoup" id="A0A8V0ZWI1">
    <property type="interactions" value="3"/>
</dbReference>
<keyword evidence="2 8" id="KW-0732">Signal</keyword>
<organism evidence="10 11">
    <name type="scientific">Gallus gallus</name>
    <name type="common">Chicken</name>
    <dbReference type="NCBI Taxonomy" id="9031"/>
    <lineage>
        <taxon>Eukaryota</taxon>
        <taxon>Metazoa</taxon>
        <taxon>Chordata</taxon>
        <taxon>Craniata</taxon>
        <taxon>Vertebrata</taxon>
        <taxon>Euteleostomi</taxon>
        <taxon>Archelosauria</taxon>
        <taxon>Archosauria</taxon>
        <taxon>Dinosauria</taxon>
        <taxon>Saurischia</taxon>
        <taxon>Theropoda</taxon>
        <taxon>Coelurosauria</taxon>
        <taxon>Aves</taxon>
        <taxon>Neognathae</taxon>
        <taxon>Galloanserae</taxon>
        <taxon>Galliformes</taxon>
        <taxon>Phasianidae</taxon>
        <taxon>Phasianinae</taxon>
        <taxon>Gallus</taxon>
    </lineage>
</organism>
<dbReference type="Ensembl" id="ENSGALT00010054946.1">
    <property type="protein sequence ID" value="ENSGALP00010033220.1"/>
    <property type="gene ID" value="ENSGALG00010022577.1"/>
</dbReference>
<comment type="similarity">
    <text evidence="1 6">Belongs to the AB hydrolase superfamily. Lipase family.</text>
</comment>
<dbReference type="InterPro" id="IPR000073">
    <property type="entry name" value="AB_hydrolase_1"/>
</dbReference>
<evidence type="ECO:0000256" key="3">
    <source>
        <dbReference type="ARBA" id="ARBA00022963"/>
    </source>
</evidence>
<dbReference type="Gene3D" id="3.40.50.1820">
    <property type="entry name" value="alpha/beta hydrolase"/>
    <property type="match status" value="2"/>
</dbReference>
<keyword evidence="3 6" id="KW-0442">Lipid degradation</keyword>
<feature type="active site" description="Nucleophile" evidence="7">
    <location>
        <position position="173"/>
    </location>
</feature>
<dbReference type="PIRSF" id="PIRSF000862">
    <property type="entry name" value="Steryl_ester_lip"/>
    <property type="match status" value="1"/>
</dbReference>
<dbReference type="GO" id="GO:0016042">
    <property type="term" value="P:lipid catabolic process"/>
    <property type="evidence" value="ECO:0007669"/>
    <property type="project" value="UniProtKB-KW"/>
</dbReference>
<evidence type="ECO:0000256" key="4">
    <source>
        <dbReference type="ARBA" id="ARBA00023098"/>
    </source>
</evidence>
<gene>
    <name evidence="10" type="primary">LOC770870</name>
</gene>
<evidence type="ECO:0000313" key="10">
    <source>
        <dbReference type="Ensembl" id="ENSGALP00010033220.1"/>
    </source>
</evidence>
<name>A0A8V0ZWI1_CHICK</name>
<protein>
    <recommendedName>
        <fullName evidence="6">Lipase</fullName>
    </recommendedName>
</protein>
<keyword evidence="11" id="KW-1185">Reference proteome</keyword>